<dbReference type="InterPro" id="IPR003646">
    <property type="entry name" value="SH3-like_bac-type"/>
</dbReference>
<dbReference type="InterPro" id="IPR010466">
    <property type="entry name" value="DUF1058"/>
</dbReference>
<dbReference type="PANTHER" id="PTHR34408">
    <property type="entry name" value="FAMILY PROTEIN, PUTATIVE-RELATED"/>
    <property type="match status" value="1"/>
</dbReference>
<reference evidence="2" key="1">
    <citation type="submission" date="2018-06" db="EMBL/GenBank/DDBJ databases">
        <authorList>
            <person name="Zhirakovskaya E."/>
        </authorList>
    </citation>
    <scope>NUCLEOTIDE SEQUENCE</scope>
</reference>
<dbReference type="Pfam" id="PF08239">
    <property type="entry name" value="SH3_3"/>
    <property type="match status" value="1"/>
</dbReference>
<protein>
    <recommendedName>
        <fullName evidence="1">SH3b domain-containing protein</fullName>
    </recommendedName>
</protein>
<gene>
    <name evidence="2" type="ORF">MNBD_NITROSPINAE02-1221</name>
</gene>
<proteinExistence type="predicted"/>
<dbReference type="InterPro" id="IPR052354">
    <property type="entry name" value="Cell_Wall_Dynamics_Protein"/>
</dbReference>
<dbReference type="EMBL" id="UOGE01000052">
    <property type="protein sequence ID" value="VAX20147.1"/>
    <property type="molecule type" value="Genomic_DNA"/>
</dbReference>
<dbReference type="PANTHER" id="PTHR34408:SF1">
    <property type="entry name" value="GLYCOSYL HYDROLASE FAMILY 19 DOMAIN-CONTAINING PROTEIN HI_1415"/>
    <property type="match status" value="1"/>
</dbReference>
<organism evidence="2">
    <name type="scientific">hydrothermal vent metagenome</name>
    <dbReference type="NCBI Taxonomy" id="652676"/>
    <lineage>
        <taxon>unclassified sequences</taxon>
        <taxon>metagenomes</taxon>
        <taxon>ecological metagenomes</taxon>
    </lineage>
</organism>
<dbReference type="Pfam" id="PF06347">
    <property type="entry name" value="SH3_4"/>
    <property type="match status" value="1"/>
</dbReference>
<evidence type="ECO:0000313" key="2">
    <source>
        <dbReference type="EMBL" id="VAX20147.1"/>
    </source>
</evidence>
<sequence length="149" mass="17091">MKKFNLAFIIFIIAVFFVSPPAFAVDIHVKGKVARVRSGPGTNYNVLWESLRYTPFEFLAKYRKWYAVRDFEGDVGWVHEQVIGKGKGAIVTTKRANIRKGPGPKNEKVFAVTRGYVFKILGKKGEWYKVQDVDGLKGWVHEKLVWVSR</sequence>
<dbReference type="AlphaFoldDB" id="A0A3B1CTZ3"/>
<dbReference type="Gene3D" id="2.30.30.40">
    <property type="entry name" value="SH3 Domains"/>
    <property type="match status" value="2"/>
</dbReference>
<name>A0A3B1CTZ3_9ZZZZ</name>
<dbReference type="SMART" id="SM00287">
    <property type="entry name" value="SH3b"/>
    <property type="match status" value="2"/>
</dbReference>
<dbReference type="PROSITE" id="PS51781">
    <property type="entry name" value="SH3B"/>
    <property type="match status" value="1"/>
</dbReference>
<accession>A0A3B1CTZ3</accession>
<evidence type="ECO:0000259" key="1">
    <source>
        <dbReference type="PROSITE" id="PS51781"/>
    </source>
</evidence>
<feature type="domain" description="SH3b" evidence="1">
    <location>
        <begin position="86"/>
        <end position="149"/>
    </location>
</feature>